<sequence>MHKHKFHFVRIWMEMHGGQRIAEFICDCGLIKRVDVNDEDEE</sequence>
<proteinExistence type="predicted"/>
<reference evidence="1" key="1">
    <citation type="journal article" date="2014" name="Front. Microbiol.">
        <title>High frequency of phylogenetically diverse reductive dehalogenase-homologous genes in deep subseafloor sedimentary metagenomes.</title>
        <authorList>
            <person name="Kawai M."/>
            <person name="Futagami T."/>
            <person name="Toyoda A."/>
            <person name="Takaki Y."/>
            <person name="Nishi S."/>
            <person name="Hori S."/>
            <person name="Arai W."/>
            <person name="Tsubouchi T."/>
            <person name="Morono Y."/>
            <person name="Uchiyama I."/>
            <person name="Ito T."/>
            <person name="Fujiyama A."/>
            <person name="Inagaki F."/>
            <person name="Takami H."/>
        </authorList>
    </citation>
    <scope>NUCLEOTIDE SEQUENCE</scope>
    <source>
        <strain evidence="1">Expedition CK06-06</strain>
    </source>
</reference>
<dbReference type="AlphaFoldDB" id="X1A7K1"/>
<accession>X1A7K1</accession>
<evidence type="ECO:0000313" key="1">
    <source>
        <dbReference type="EMBL" id="GAG66102.1"/>
    </source>
</evidence>
<gene>
    <name evidence="1" type="ORF">S01H4_17959</name>
</gene>
<name>X1A7K1_9ZZZZ</name>
<organism evidence="1">
    <name type="scientific">marine sediment metagenome</name>
    <dbReference type="NCBI Taxonomy" id="412755"/>
    <lineage>
        <taxon>unclassified sequences</taxon>
        <taxon>metagenomes</taxon>
        <taxon>ecological metagenomes</taxon>
    </lineage>
</organism>
<comment type="caution">
    <text evidence="1">The sequence shown here is derived from an EMBL/GenBank/DDBJ whole genome shotgun (WGS) entry which is preliminary data.</text>
</comment>
<protein>
    <submittedName>
        <fullName evidence="1">Uncharacterized protein</fullName>
    </submittedName>
</protein>
<dbReference type="EMBL" id="BART01007942">
    <property type="protein sequence ID" value="GAG66102.1"/>
    <property type="molecule type" value="Genomic_DNA"/>
</dbReference>